<feature type="transmembrane region" description="Helical" evidence="1">
    <location>
        <begin position="15"/>
        <end position="34"/>
    </location>
</feature>
<evidence type="ECO:0000313" key="4">
    <source>
        <dbReference type="Proteomes" id="UP001366166"/>
    </source>
</evidence>
<proteinExistence type="predicted"/>
<evidence type="ECO:0000313" key="3">
    <source>
        <dbReference type="EMBL" id="BEQ16793.1"/>
    </source>
</evidence>
<sequence length="155" mass="17418">MAPTPIGEYAEFRPAWQSFGVWYFGIFIFLAGPQINAETWISPALGQLLASLIAAYVAITRFTRMYRVDADTLEVERTFPSHVKQEVKIGDITLVDLRRGISQRLLGVAHVHVFAKGPEGEVELRLSGVPRPERFKRVLVERGASDQRVYGAFRG</sequence>
<keyword evidence="4" id="KW-1185">Reference proteome</keyword>
<dbReference type="Proteomes" id="UP001366166">
    <property type="component" value="Chromosome"/>
</dbReference>
<keyword evidence="1" id="KW-0812">Transmembrane</keyword>
<keyword evidence="1" id="KW-1133">Transmembrane helix</keyword>
<organism evidence="3 4">
    <name type="scientific">Desulfoferula mesophila</name>
    <dbReference type="NCBI Taxonomy" id="3058419"/>
    <lineage>
        <taxon>Bacteria</taxon>
        <taxon>Pseudomonadati</taxon>
        <taxon>Thermodesulfobacteriota</taxon>
        <taxon>Desulfarculia</taxon>
        <taxon>Desulfarculales</taxon>
        <taxon>Desulfarculaceae</taxon>
        <taxon>Desulfoferula</taxon>
    </lineage>
</organism>
<evidence type="ECO:0000256" key="1">
    <source>
        <dbReference type="SAM" id="Phobius"/>
    </source>
</evidence>
<gene>
    <name evidence="3" type="ORF">FAK_38590</name>
</gene>
<dbReference type="EMBL" id="AP028679">
    <property type="protein sequence ID" value="BEQ16793.1"/>
    <property type="molecule type" value="Genomic_DNA"/>
</dbReference>
<dbReference type="RefSeq" id="WP_338603139.1">
    <property type="nucleotide sequence ID" value="NZ_AP028679.1"/>
</dbReference>
<accession>A0AAU9EIA9</accession>
<dbReference type="KEGG" id="dmp:FAK_38590"/>
<protein>
    <recommendedName>
        <fullName evidence="2">YdbS-like PH domain-containing protein</fullName>
    </recommendedName>
</protein>
<evidence type="ECO:0000259" key="2">
    <source>
        <dbReference type="Pfam" id="PF03703"/>
    </source>
</evidence>
<feature type="domain" description="YdbS-like PH" evidence="2">
    <location>
        <begin position="61"/>
        <end position="137"/>
    </location>
</feature>
<dbReference type="Pfam" id="PF03703">
    <property type="entry name" value="bPH_2"/>
    <property type="match status" value="1"/>
</dbReference>
<feature type="transmembrane region" description="Helical" evidence="1">
    <location>
        <begin position="40"/>
        <end position="59"/>
    </location>
</feature>
<dbReference type="AlphaFoldDB" id="A0AAU9EIA9"/>
<name>A0AAU9EIA9_9BACT</name>
<dbReference type="InterPro" id="IPR005182">
    <property type="entry name" value="YdbS-like_PH"/>
</dbReference>
<keyword evidence="1" id="KW-0472">Membrane</keyword>
<reference evidence="4" key="1">
    <citation type="journal article" date="2023" name="Arch. Microbiol.">
        <title>Desulfoferula mesophilus gen. nov. sp. nov., a mesophilic sulfate-reducing bacterium isolated from a brackish lake sediment.</title>
        <authorList>
            <person name="Watanabe T."/>
            <person name="Yabe T."/>
            <person name="Tsuji J.M."/>
            <person name="Fukui M."/>
        </authorList>
    </citation>
    <scope>NUCLEOTIDE SEQUENCE [LARGE SCALE GENOMIC DNA]</scope>
    <source>
        <strain evidence="4">12FAK</strain>
    </source>
</reference>